<proteinExistence type="predicted"/>
<dbReference type="PANTHER" id="PTHR13030">
    <property type="entry name" value="NUDIX HYDROLASE"/>
    <property type="match status" value="1"/>
</dbReference>
<dbReference type="Gene3D" id="3.90.79.10">
    <property type="entry name" value="Nucleoside Triphosphate Pyrophosphohydrolase"/>
    <property type="match status" value="1"/>
</dbReference>
<dbReference type="Pfam" id="PF00293">
    <property type="entry name" value="NUDIX"/>
    <property type="match status" value="1"/>
</dbReference>
<dbReference type="EMBL" id="OC924312">
    <property type="protein sequence ID" value="CAD7655439.1"/>
    <property type="molecule type" value="Genomic_DNA"/>
</dbReference>
<dbReference type="PANTHER" id="PTHR13030:SF8">
    <property type="entry name" value="ADP-RIBOSE PYROPHOSPHATASE, MITOCHONDRIAL"/>
    <property type="match status" value="1"/>
</dbReference>
<dbReference type="InterPro" id="IPR000086">
    <property type="entry name" value="NUDIX_hydrolase_dom"/>
</dbReference>
<dbReference type="Pfam" id="PF25969">
    <property type="entry name" value="NUDT9_N"/>
    <property type="match status" value="1"/>
</dbReference>
<dbReference type="PROSITE" id="PS51462">
    <property type="entry name" value="NUDIX"/>
    <property type="match status" value="1"/>
</dbReference>
<dbReference type="AlphaFoldDB" id="A0A7R9M8A4"/>
<dbReference type="InterPro" id="IPR015797">
    <property type="entry name" value="NUDIX_hydrolase-like_dom_sf"/>
</dbReference>
<dbReference type="SUPFAM" id="SSF55811">
    <property type="entry name" value="Nudix"/>
    <property type="match status" value="1"/>
</dbReference>
<dbReference type="EMBL" id="CAJPVJ010009487">
    <property type="protein sequence ID" value="CAG2172626.1"/>
    <property type="molecule type" value="Genomic_DNA"/>
</dbReference>
<sequence>MANYYQSVRRTRVPHERRLWSVLWTQYAPTAFELDFTGKSWADPPLVGCPHFEPKWNQLDGAVDRRSHHSHYEVRDGFPINPLGRTGLRLRGRLGRWGPNHAADAIVARWKQSEGRAVMECDKPVLQFVAVQRRDCGQWAIPGGMVDAGETTDAAMRREFAEEALAGQSVAEATRVMGGEGREVFRGCVADDPRNTDNAWMETVVKVFVVREEEAAGIALRAGDDAVGVQWCDVSDRLEMYANHKQFIEMTARLLGAYF</sequence>
<evidence type="ECO:0000313" key="2">
    <source>
        <dbReference type="EMBL" id="CAD7655439.1"/>
    </source>
</evidence>
<gene>
    <name evidence="2" type="ORF">ONB1V03_LOCUS12082</name>
</gene>
<dbReference type="InterPro" id="IPR039989">
    <property type="entry name" value="NUDT9"/>
</dbReference>
<accession>A0A7R9M8A4</accession>
<keyword evidence="3" id="KW-1185">Reference proteome</keyword>
<dbReference type="OrthoDB" id="9972248at2759"/>
<evidence type="ECO:0000313" key="3">
    <source>
        <dbReference type="Proteomes" id="UP000728032"/>
    </source>
</evidence>
<organism evidence="2">
    <name type="scientific">Oppiella nova</name>
    <dbReference type="NCBI Taxonomy" id="334625"/>
    <lineage>
        <taxon>Eukaryota</taxon>
        <taxon>Metazoa</taxon>
        <taxon>Ecdysozoa</taxon>
        <taxon>Arthropoda</taxon>
        <taxon>Chelicerata</taxon>
        <taxon>Arachnida</taxon>
        <taxon>Acari</taxon>
        <taxon>Acariformes</taxon>
        <taxon>Sarcoptiformes</taxon>
        <taxon>Oribatida</taxon>
        <taxon>Brachypylina</taxon>
        <taxon>Oppioidea</taxon>
        <taxon>Oppiidae</taxon>
        <taxon>Oppiella</taxon>
    </lineage>
</organism>
<feature type="domain" description="Nudix hydrolase" evidence="1">
    <location>
        <begin position="99"/>
        <end position="254"/>
    </location>
</feature>
<dbReference type="Proteomes" id="UP000728032">
    <property type="component" value="Unassembled WGS sequence"/>
</dbReference>
<evidence type="ECO:0000259" key="1">
    <source>
        <dbReference type="PROSITE" id="PS51462"/>
    </source>
</evidence>
<name>A0A7R9M8A4_9ACAR</name>
<protein>
    <recommendedName>
        <fullName evidence="1">Nudix hydrolase domain-containing protein</fullName>
    </recommendedName>
</protein>
<dbReference type="GO" id="GO:0047631">
    <property type="term" value="F:ADP-ribose diphosphatase activity"/>
    <property type="evidence" value="ECO:0007669"/>
    <property type="project" value="InterPro"/>
</dbReference>
<reference evidence="2" key="1">
    <citation type="submission" date="2020-11" db="EMBL/GenBank/DDBJ databases">
        <authorList>
            <person name="Tran Van P."/>
        </authorList>
    </citation>
    <scope>NUCLEOTIDE SEQUENCE</scope>
</reference>